<evidence type="ECO:0000256" key="1">
    <source>
        <dbReference type="ARBA" id="ARBA00038362"/>
    </source>
</evidence>
<organism evidence="2 3">
    <name type="scientific">Monoraphidium neglectum</name>
    <dbReference type="NCBI Taxonomy" id="145388"/>
    <lineage>
        <taxon>Eukaryota</taxon>
        <taxon>Viridiplantae</taxon>
        <taxon>Chlorophyta</taxon>
        <taxon>core chlorophytes</taxon>
        <taxon>Chlorophyceae</taxon>
        <taxon>CS clade</taxon>
        <taxon>Sphaeropleales</taxon>
        <taxon>Selenastraceae</taxon>
        <taxon>Monoraphidium</taxon>
    </lineage>
</organism>
<gene>
    <name evidence="2" type="ORF">MNEG_7462</name>
</gene>
<dbReference type="SUPFAM" id="SSF53254">
    <property type="entry name" value="Phosphoglycerate mutase-like"/>
    <property type="match status" value="1"/>
</dbReference>
<dbReference type="KEGG" id="mng:MNEG_7462"/>
<evidence type="ECO:0008006" key="4">
    <source>
        <dbReference type="Google" id="ProtNLM"/>
    </source>
</evidence>
<dbReference type="PANTHER" id="PTHR48100">
    <property type="entry name" value="BROAD-SPECIFICITY PHOSPHATASE YOR283W-RELATED"/>
    <property type="match status" value="1"/>
</dbReference>
<dbReference type="Gene3D" id="3.40.50.1240">
    <property type="entry name" value="Phosphoglycerate mutase-like"/>
    <property type="match status" value="1"/>
</dbReference>
<accession>A0A0D2JMV6</accession>
<dbReference type="PANTHER" id="PTHR48100:SF27">
    <property type="entry name" value="OS01G0237100 PROTEIN"/>
    <property type="match status" value="1"/>
</dbReference>
<evidence type="ECO:0000313" key="2">
    <source>
        <dbReference type="EMBL" id="KIZ00503.1"/>
    </source>
</evidence>
<dbReference type="GO" id="GO:0016791">
    <property type="term" value="F:phosphatase activity"/>
    <property type="evidence" value="ECO:0007669"/>
    <property type="project" value="TreeGrafter"/>
</dbReference>
<dbReference type="Proteomes" id="UP000054498">
    <property type="component" value="Unassembled WGS sequence"/>
</dbReference>
<dbReference type="OrthoDB" id="535650at2759"/>
<name>A0A0D2JMV6_9CHLO</name>
<dbReference type="InterPro" id="IPR029033">
    <property type="entry name" value="His_PPase_superfam"/>
</dbReference>
<proteinExistence type="inferred from homology"/>
<reference evidence="2 3" key="1">
    <citation type="journal article" date="2013" name="BMC Genomics">
        <title>Reconstruction of the lipid metabolism for the microalga Monoraphidium neglectum from its genome sequence reveals characteristics suitable for biofuel production.</title>
        <authorList>
            <person name="Bogen C."/>
            <person name="Al-Dilaimi A."/>
            <person name="Albersmeier A."/>
            <person name="Wichmann J."/>
            <person name="Grundmann M."/>
            <person name="Rupp O."/>
            <person name="Lauersen K.J."/>
            <person name="Blifernez-Klassen O."/>
            <person name="Kalinowski J."/>
            <person name="Goesmann A."/>
            <person name="Mussgnug J.H."/>
            <person name="Kruse O."/>
        </authorList>
    </citation>
    <scope>NUCLEOTIDE SEQUENCE [LARGE SCALE GENOMIC DNA]</scope>
    <source>
        <strain evidence="2 3">SAG 48.87</strain>
    </source>
</reference>
<dbReference type="STRING" id="145388.A0A0D2JMV6"/>
<protein>
    <recommendedName>
        <fullName evidence="4">Phosphoglycerate mutase</fullName>
    </recommendedName>
</protein>
<dbReference type="GeneID" id="25740338"/>
<dbReference type="InterPro" id="IPR050275">
    <property type="entry name" value="PGM_Phosphatase"/>
</dbReference>
<sequence>MPVRNCFSSPHTRARQTAELVCDSPVFMDSLRECDLGWFQGMRNDDIMRQHPDVYRVWREEPEHFCLEGRYPVRDAFRQAQRAWADMLSQEGHVHLVITHKSILRAMLCTAMGLPPSKFSHERGVNLSALNLTSHLQLEGVRYRVPKVSRNDGLLARG</sequence>
<dbReference type="RefSeq" id="XP_013899522.1">
    <property type="nucleotide sequence ID" value="XM_014044068.1"/>
</dbReference>
<keyword evidence="3" id="KW-1185">Reference proteome</keyword>
<dbReference type="InterPro" id="IPR013078">
    <property type="entry name" value="His_Pase_superF_clade-1"/>
</dbReference>
<dbReference type="EMBL" id="KK101539">
    <property type="protein sequence ID" value="KIZ00503.1"/>
    <property type="molecule type" value="Genomic_DNA"/>
</dbReference>
<dbReference type="Pfam" id="PF00300">
    <property type="entry name" value="His_Phos_1"/>
    <property type="match status" value="1"/>
</dbReference>
<dbReference type="AlphaFoldDB" id="A0A0D2JMV6"/>
<evidence type="ECO:0000313" key="3">
    <source>
        <dbReference type="Proteomes" id="UP000054498"/>
    </source>
</evidence>
<comment type="similarity">
    <text evidence="1">Belongs to the phosphoglycerate mutase family.</text>
</comment>